<evidence type="ECO:0000256" key="3">
    <source>
        <dbReference type="ARBA" id="ARBA00022839"/>
    </source>
</evidence>
<evidence type="ECO:0000313" key="5">
    <source>
        <dbReference type="Proteomes" id="UP000030752"/>
    </source>
</evidence>
<evidence type="ECO:0000313" key="4">
    <source>
        <dbReference type="EMBL" id="ETN38761.1"/>
    </source>
</evidence>
<reference evidence="4 5" key="1">
    <citation type="submission" date="2013-03" db="EMBL/GenBank/DDBJ databases">
        <title>The Genome Sequence of Phialophora europaea CBS 101466.</title>
        <authorList>
            <consortium name="The Broad Institute Genomics Platform"/>
            <person name="Cuomo C."/>
            <person name="de Hoog S."/>
            <person name="Gorbushina A."/>
            <person name="Walker B."/>
            <person name="Young S.K."/>
            <person name="Zeng Q."/>
            <person name="Gargeya S."/>
            <person name="Fitzgerald M."/>
            <person name="Haas B."/>
            <person name="Abouelleil A."/>
            <person name="Allen A.W."/>
            <person name="Alvarado L."/>
            <person name="Arachchi H.M."/>
            <person name="Berlin A.M."/>
            <person name="Chapman S.B."/>
            <person name="Gainer-Dewar J."/>
            <person name="Goldberg J."/>
            <person name="Griggs A."/>
            <person name="Gujja S."/>
            <person name="Hansen M."/>
            <person name="Howarth C."/>
            <person name="Imamovic A."/>
            <person name="Ireland A."/>
            <person name="Larimer J."/>
            <person name="McCowan C."/>
            <person name="Murphy C."/>
            <person name="Pearson M."/>
            <person name="Poon T.W."/>
            <person name="Priest M."/>
            <person name="Roberts A."/>
            <person name="Saif S."/>
            <person name="Shea T."/>
            <person name="Sisk P."/>
            <person name="Sykes S."/>
            <person name="Wortman J."/>
            <person name="Nusbaum C."/>
            <person name="Birren B."/>
        </authorList>
    </citation>
    <scope>NUCLEOTIDE SEQUENCE [LARGE SCALE GENOMIC DNA]</scope>
    <source>
        <strain evidence="4 5">CBS 101466</strain>
    </source>
</reference>
<gene>
    <name evidence="4" type="ORF">HMPREF1541_06799</name>
</gene>
<dbReference type="InterPro" id="IPR036397">
    <property type="entry name" value="RNaseH_sf"/>
</dbReference>
<dbReference type="HOGENOM" id="CLU_2605962_0_0_1"/>
<dbReference type="PANTHER" id="PTHR12801">
    <property type="entry name" value="RNA EXONUCLEASE REXO1 / RECO3 FAMILY MEMBER-RELATED"/>
    <property type="match status" value="1"/>
</dbReference>
<dbReference type="SUPFAM" id="SSF53098">
    <property type="entry name" value="Ribonuclease H-like"/>
    <property type="match status" value="1"/>
</dbReference>
<dbReference type="GO" id="GO:0005634">
    <property type="term" value="C:nucleus"/>
    <property type="evidence" value="ECO:0007669"/>
    <property type="project" value="TreeGrafter"/>
</dbReference>
<evidence type="ECO:0000256" key="1">
    <source>
        <dbReference type="ARBA" id="ARBA00022722"/>
    </source>
</evidence>
<dbReference type="Proteomes" id="UP000030752">
    <property type="component" value="Unassembled WGS sequence"/>
</dbReference>
<dbReference type="PANTHER" id="PTHR12801:SF157">
    <property type="entry name" value="SMALL RNA DEGRADING NUCLEASE 5"/>
    <property type="match status" value="1"/>
</dbReference>
<dbReference type="InterPro" id="IPR047021">
    <property type="entry name" value="REXO1/3/4-like"/>
</dbReference>
<dbReference type="InterPro" id="IPR012337">
    <property type="entry name" value="RNaseH-like_sf"/>
</dbReference>
<name>W2RQF8_CYPE1</name>
<dbReference type="GO" id="GO:0004527">
    <property type="term" value="F:exonuclease activity"/>
    <property type="evidence" value="ECO:0007669"/>
    <property type="project" value="UniProtKB-KW"/>
</dbReference>
<organism evidence="4 5">
    <name type="scientific">Cyphellophora europaea (strain CBS 101466)</name>
    <name type="common">Phialophora europaea</name>
    <dbReference type="NCBI Taxonomy" id="1220924"/>
    <lineage>
        <taxon>Eukaryota</taxon>
        <taxon>Fungi</taxon>
        <taxon>Dikarya</taxon>
        <taxon>Ascomycota</taxon>
        <taxon>Pezizomycotina</taxon>
        <taxon>Eurotiomycetes</taxon>
        <taxon>Chaetothyriomycetidae</taxon>
        <taxon>Chaetothyriales</taxon>
        <taxon>Cyphellophoraceae</taxon>
        <taxon>Cyphellophora</taxon>
    </lineage>
</organism>
<protein>
    <recommendedName>
        <fullName evidence="6">Exonuclease domain-containing protein</fullName>
    </recommendedName>
</protein>
<evidence type="ECO:0000256" key="2">
    <source>
        <dbReference type="ARBA" id="ARBA00022801"/>
    </source>
</evidence>
<dbReference type="AlphaFoldDB" id="W2RQF8"/>
<dbReference type="InParanoid" id="W2RQF8"/>
<keyword evidence="2" id="KW-0378">Hydrolase</keyword>
<dbReference type="OrthoDB" id="16516at2759"/>
<proteinExistence type="predicted"/>
<dbReference type="VEuPathDB" id="FungiDB:HMPREF1541_06799"/>
<sequence>MHGGCSGLTSLRIQHSHVIDTFTLWDYFGQKFEGGRGLRDLTKICTGRNIQMGHGHDSLEDALATRELAISFMDIIPDA</sequence>
<dbReference type="EMBL" id="KB822722">
    <property type="protein sequence ID" value="ETN38761.1"/>
    <property type="molecule type" value="Genomic_DNA"/>
</dbReference>
<evidence type="ECO:0008006" key="6">
    <source>
        <dbReference type="Google" id="ProtNLM"/>
    </source>
</evidence>
<accession>W2RQF8</accession>
<keyword evidence="5" id="KW-1185">Reference proteome</keyword>
<dbReference type="Gene3D" id="3.30.420.10">
    <property type="entry name" value="Ribonuclease H-like superfamily/Ribonuclease H"/>
    <property type="match status" value="1"/>
</dbReference>
<dbReference type="GO" id="GO:0003676">
    <property type="term" value="F:nucleic acid binding"/>
    <property type="evidence" value="ECO:0007669"/>
    <property type="project" value="InterPro"/>
</dbReference>
<keyword evidence="1" id="KW-0540">Nuclease</keyword>
<dbReference type="STRING" id="1220924.W2RQF8"/>
<dbReference type="GeneID" id="19974138"/>
<dbReference type="RefSeq" id="XP_008719350.1">
    <property type="nucleotide sequence ID" value="XM_008721128.1"/>
</dbReference>
<keyword evidence="3" id="KW-0269">Exonuclease</keyword>